<organism evidence="2 3">
    <name type="scientific">Caulobacter segnis</name>
    <dbReference type="NCBI Taxonomy" id="88688"/>
    <lineage>
        <taxon>Bacteria</taxon>
        <taxon>Pseudomonadati</taxon>
        <taxon>Pseudomonadota</taxon>
        <taxon>Alphaproteobacteria</taxon>
        <taxon>Caulobacterales</taxon>
        <taxon>Caulobacteraceae</taxon>
        <taxon>Caulobacter</taxon>
    </lineage>
</organism>
<proteinExistence type="predicted"/>
<dbReference type="EMBL" id="CP096040">
    <property type="protein sequence ID" value="USQ94401.1"/>
    <property type="molecule type" value="Genomic_DNA"/>
</dbReference>
<keyword evidence="1" id="KW-0472">Membrane</keyword>
<feature type="transmembrane region" description="Helical" evidence="1">
    <location>
        <begin position="44"/>
        <end position="67"/>
    </location>
</feature>
<keyword evidence="1" id="KW-0812">Transmembrane</keyword>
<keyword evidence="3" id="KW-1185">Reference proteome</keyword>
<evidence type="ECO:0000313" key="3">
    <source>
        <dbReference type="Proteomes" id="UP001057520"/>
    </source>
</evidence>
<evidence type="ECO:0008006" key="4">
    <source>
        <dbReference type="Google" id="ProtNLM"/>
    </source>
</evidence>
<keyword evidence="1" id="KW-1133">Transmembrane helix</keyword>
<reference evidence="2 3" key="1">
    <citation type="submission" date="2022-04" db="EMBL/GenBank/DDBJ databases">
        <title>Genome sequence of soybean root-associated Caulobacter segnis RL271.</title>
        <authorList>
            <person name="Longley R."/>
            <person name="Bonito G."/>
            <person name="Trigodet F."/>
            <person name="Crosson S."/>
            <person name="Fiebig A."/>
        </authorList>
    </citation>
    <scope>NUCLEOTIDE SEQUENCE [LARGE SCALE GENOMIC DNA]</scope>
    <source>
        <strain evidence="2 3">RL271</strain>
    </source>
</reference>
<dbReference type="Proteomes" id="UP001057520">
    <property type="component" value="Chromosome"/>
</dbReference>
<name>A0ABY4ZR01_9CAUL</name>
<feature type="transmembrane region" description="Helical" evidence="1">
    <location>
        <begin position="12"/>
        <end position="32"/>
    </location>
</feature>
<evidence type="ECO:0000256" key="1">
    <source>
        <dbReference type="SAM" id="Phobius"/>
    </source>
</evidence>
<accession>A0ABY4ZR01</accession>
<evidence type="ECO:0000313" key="2">
    <source>
        <dbReference type="EMBL" id="USQ94401.1"/>
    </source>
</evidence>
<sequence>MPIDPDRLRAAVGALGGAAIYGLVQFGALALSGHPVTRAEYRALVLNVACATAAGVIMATFLVKVAAPFIPFAPLRDAYSFGFGVGAFGWELLPLIFKALRNRAAGRIERMTRDAP</sequence>
<feature type="transmembrane region" description="Helical" evidence="1">
    <location>
        <begin position="79"/>
        <end position="100"/>
    </location>
</feature>
<protein>
    <recommendedName>
        <fullName evidence="4">Phage holin family protein</fullName>
    </recommendedName>
</protein>
<gene>
    <name evidence="2" type="ORF">MZV50_17645</name>
</gene>